<evidence type="ECO:0000313" key="3">
    <source>
        <dbReference type="Proteomes" id="UP001396334"/>
    </source>
</evidence>
<evidence type="ECO:0000313" key="2">
    <source>
        <dbReference type="EMBL" id="KAK9020423.1"/>
    </source>
</evidence>
<dbReference type="Proteomes" id="UP001396334">
    <property type="component" value="Unassembled WGS sequence"/>
</dbReference>
<reference evidence="2 3" key="1">
    <citation type="journal article" date="2024" name="G3 (Bethesda)">
        <title>Genome assembly of Hibiscus sabdariffa L. provides insights into metabolisms of medicinal natural products.</title>
        <authorList>
            <person name="Kim T."/>
        </authorList>
    </citation>
    <scope>NUCLEOTIDE SEQUENCE [LARGE SCALE GENOMIC DNA]</scope>
    <source>
        <strain evidence="2">TK-2024</strain>
        <tissue evidence="2">Old leaves</tissue>
    </source>
</reference>
<name>A0ABR2S5U2_9ROSI</name>
<feature type="region of interest" description="Disordered" evidence="1">
    <location>
        <begin position="1"/>
        <end position="27"/>
    </location>
</feature>
<feature type="compositionally biased region" description="Basic and acidic residues" evidence="1">
    <location>
        <begin position="1"/>
        <end position="14"/>
    </location>
</feature>
<keyword evidence="3" id="KW-1185">Reference proteome</keyword>
<comment type="caution">
    <text evidence="2">The sequence shown here is derived from an EMBL/GenBank/DDBJ whole genome shotgun (WGS) entry which is preliminary data.</text>
</comment>
<proteinExistence type="predicted"/>
<accession>A0ABR2S5U2</accession>
<evidence type="ECO:0000256" key="1">
    <source>
        <dbReference type="SAM" id="MobiDB-lite"/>
    </source>
</evidence>
<organism evidence="2 3">
    <name type="scientific">Hibiscus sabdariffa</name>
    <name type="common">roselle</name>
    <dbReference type="NCBI Taxonomy" id="183260"/>
    <lineage>
        <taxon>Eukaryota</taxon>
        <taxon>Viridiplantae</taxon>
        <taxon>Streptophyta</taxon>
        <taxon>Embryophyta</taxon>
        <taxon>Tracheophyta</taxon>
        <taxon>Spermatophyta</taxon>
        <taxon>Magnoliopsida</taxon>
        <taxon>eudicotyledons</taxon>
        <taxon>Gunneridae</taxon>
        <taxon>Pentapetalae</taxon>
        <taxon>rosids</taxon>
        <taxon>malvids</taxon>
        <taxon>Malvales</taxon>
        <taxon>Malvaceae</taxon>
        <taxon>Malvoideae</taxon>
        <taxon>Hibiscus</taxon>
    </lineage>
</organism>
<sequence>MKLQKPRMEKDMKVKAKMGRIKQNGECLREEQRRIRAKFGDRLKEETEMVSRDSDQVGSHVRYLESPRRRRFH</sequence>
<dbReference type="EMBL" id="JBBPBN010000016">
    <property type="protein sequence ID" value="KAK9020423.1"/>
    <property type="molecule type" value="Genomic_DNA"/>
</dbReference>
<feature type="region of interest" description="Disordered" evidence="1">
    <location>
        <begin position="46"/>
        <end position="73"/>
    </location>
</feature>
<gene>
    <name evidence="2" type="ORF">V6N11_010447</name>
</gene>
<protein>
    <submittedName>
        <fullName evidence="2">Uncharacterized protein</fullName>
    </submittedName>
</protein>
<feature type="compositionally biased region" description="Basic and acidic residues" evidence="1">
    <location>
        <begin position="46"/>
        <end position="55"/>
    </location>
</feature>